<organism evidence="2 3">
    <name type="scientific">Pseudoalteromonas fenneropenaei</name>
    <dbReference type="NCBI Taxonomy" id="1737459"/>
    <lineage>
        <taxon>Bacteria</taxon>
        <taxon>Pseudomonadati</taxon>
        <taxon>Pseudomonadota</taxon>
        <taxon>Gammaproteobacteria</taxon>
        <taxon>Alteromonadales</taxon>
        <taxon>Pseudoalteromonadaceae</taxon>
        <taxon>Pseudoalteromonas</taxon>
    </lineage>
</organism>
<name>A0ABV7CFE2_9GAMM</name>
<comment type="caution">
    <text evidence="2">The sequence shown here is derived from an EMBL/GenBank/DDBJ whole genome shotgun (WGS) entry which is preliminary data.</text>
</comment>
<keyword evidence="1" id="KW-0472">Membrane</keyword>
<evidence type="ECO:0000313" key="3">
    <source>
        <dbReference type="Proteomes" id="UP001595453"/>
    </source>
</evidence>
<keyword evidence="1" id="KW-0812">Transmembrane</keyword>
<reference evidence="3" key="1">
    <citation type="journal article" date="2019" name="Int. J. Syst. Evol. Microbiol.">
        <title>The Global Catalogue of Microorganisms (GCM) 10K type strain sequencing project: providing services to taxonomists for standard genome sequencing and annotation.</title>
        <authorList>
            <consortium name="The Broad Institute Genomics Platform"/>
            <consortium name="The Broad Institute Genome Sequencing Center for Infectious Disease"/>
            <person name="Wu L."/>
            <person name="Ma J."/>
        </authorList>
    </citation>
    <scope>NUCLEOTIDE SEQUENCE [LARGE SCALE GENOMIC DNA]</scope>
    <source>
        <strain evidence="3">KCTC 42730</strain>
    </source>
</reference>
<dbReference type="EMBL" id="JBHRSD010000002">
    <property type="protein sequence ID" value="MFC3031327.1"/>
    <property type="molecule type" value="Genomic_DNA"/>
</dbReference>
<gene>
    <name evidence="2" type="ORF">ACFOEE_02140</name>
</gene>
<protein>
    <recommendedName>
        <fullName evidence="4">Transmembrane protein</fullName>
    </recommendedName>
</protein>
<keyword evidence="3" id="KW-1185">Reference proteome</keyword>
<feature type="transmembrane region" description="Helical" evidence="1">
    <location>
        <begin position="12"/>
        <end position="31"/>
    </location>
</feature>
<evidence type="ECO:0008006" key="4">
    <source>
        <dbReference type="Google" id="ProtNLM"/>
    </source>
</evidence>
<sequence>MGNLFLIEKENWRIWLAWGCFGAMLAFILLSHRDSLPVQIHPAILALLPALVLGVLICWWMNYSKRFEYLRAFKVLLVVCSLASIPAELSYFALSTANEHFHWLTPFMSHLGGLFLFPLLAAWIAKRPKQYY</sequence>
<evidence type="ECO:0000256" key="1">
    <source>
        <dbReference type="SAM" id="Phobius"/>
    </source>
</evidence>
<dbReference type="Proteomes" id="UP001595453">
    <property type="component" value="Unassembled WGS sequence"/>
</dbReference>
<accession>A0ABV7CFE2</accession>
<dbReference type="RefSeq" id="WP_377120448.1">
    <property type="nucleotide sequence ID" value="NZ_JBHRSD010000002.1"/>
</dbReference>
<proteinExistence type="predicted"/>
<evidence type="ECO:0000313" key="2">
    <source>
        <dbReference type="EMBL" id="MFC3031327.1"/>
    </source>
</evidence>
<feature type="transmembrane region" description="Helical" evidence="1">
    <location>
        <begin position="43"/>
        <end position="63"/>
    </location>
</feature>
<feature type="transmembrane region" description="Helical" evidence="1">
    <location>
        <begin position="75"/>
        <end position="94"/>
    </location>
</feature>
<feature type="transmembrane region" description="Helical" evidence="1">
    <location>
        <begin position="100"/>
        <end position="125"/>
    </location>
</feature>
<keyword evidence="1" id="KW-1133">Transmembrane helix</keyword>